<evidence type="ECO:0000313" key="7">
    <source>
        <dbReference type="EMBL" id="THE66183.1"/>
    </source>
</evidence>
<comment type="caution">
    <text evidence="7">The sequence shown here is derived from an EMBL/GenBank/DDBJ whole genome shotgun (WGS) entry which is preliminary data.</text>
</comment>
<dbReference type="PROSITE" id="PS51318">
    <property type="entry name" value="TAT"/>
    <property type="match status" value="1"/>
</dbReference>
<feature type="compositionally biased region" description="Basic and acidic residues" evidence="5">
    <location>
        <begin position="57"/>
        <end position="70"/>
    </location>
</feature>
<dbReference type="EMBL" id="RBZW01000012">
    <property type="protein sequence ID" value="THE66183.1"/>
    <property type="molecule type" value="Genomic_DNA"/>
</dbReference>
<dbReference type="PROSITE" id="PS51352">
    <property type="entry name" value="THIOREDOXIN_2"/>
    <property type="match status" value="1"/>
</dbReference>
<feature type="compositionally biased region" description="Basic and acidic residues" evidence="5">
    <location>
        <begin position="206"/>
        <end position="234"/>
    </location>
</feature>
<name>A0A4S3TS46_9EURY</name>
<keyword evidence="4" id="KW-1015">Disulfide bond</keyword>
<keyword evidence="3" id="KW-0479">Metal-binding</keyword>
<evidence type="ECO:0000256" key="4">
    <source>
        <dbReference type="PIRSR" id="PIRSR603782-2"/>
    </source>
</evidence>
<accession>A0A4S3TS46</accession>
<dbReference type="InterPro" id="IPR006311">
    <property type="entry name" value="TAT_signal"/>
</dbReference>
<keyword evidence="2 3" id="KW-0186">Copper</keyword>
<feature type="binding site" evidence="3">
    <location>
        <position position="108"/>
    </location>
    <ligand>
        <name>Cu cation</name>
        <dbReference type="ChEBI" id="CHEBI:23378"/>
    </ligand>
</feature>
<dbReference type="AlphaFoldDB" id="A0A4S3TS46"/>
<dbReference type="Gene3D" id="3.40.30.10">
    <property type="entry name" value="Glutaredoxin"/>
    <property type="match status" value="1"/>
</dbReference>
<sequence length="282" mass="30731">MQRRTRRRCLQTLGVAGAAGLAGCLDDFGASGSANGDGTPEAERASSEPDGPTVLDPPRESRGDPSHPIHGDAFPSFSLPDPLTDETVSLEDHLGERAFLLTFFFTACPDGACPALLLRLRRAQEDAAENGYADDLNLLAMTFDPERDTPEVLEEYGHQQGADLEAGNWHFLRPASYEEGEQLISETFGMPFQRVEDEEDLEEGASDQHDGDGQHHDGDDGNHDGGDHDDHDHGEYTFTHYNLIVLVNTEGIVERAYPNAVGDREAVSIETIVDDARTVATE</sequence>
<dbReference type="PROSITE" id="PS51257">
    <property type="entry name" value="PROKAR_LIPOPROTEIN"/>
    <property type="match status" value="1"/>
</dbReference>
<feature type="disulfide bond" description="Redox-active" evidence="4">
    <location>
        <begin position="108"/>
        <end position="113"/>
    </location>
</feature>
<feature type="binding site" evidence="3">
    <location>
        <position position="113"/>
    </location>
    <ligand>
        <name>Cu cation</name>
        <dbReference type="ChEBI" id="CHEBI:23378"/>
    </ligand>
</feature>
<evidence type="ECO:0000256" key="5">
    <source>
        <dbReference type="SAM" id="MobiDB-lite"/>
    </source>
</evidence>
<protein>
    <submittedName>
        <fullName evidence="7">SCO family protein</fullName>
    </submittedName>
</protein>
<dbReference type="RefSeq" id="WP_141463528.1">
    <property type="nucleotide sequence ID" value="NZ_RBZW01000012.1"/>
</dbReference>
<dbReference type="SUPFAM" id="SSF52833">
    <property type="entry name" value="Thioredoxin-like"/>
    <property type="match status" value="1"/>
</dbReference>
<evidence type="ECO:0000259" key="6">
    <source>
        <dbReference type="PROSITE" id="PS51352"/>
    </source>
</evidence>
<evidence type="ECO:0000313" key="8">
    <source>
        <dbReference type="Proteomes" id="UP000318864"/>
    </source>
</evidence>
<dbReference type="GO" id="GO:0046872">
    <property type="term" value="F:metal ion binding"/>
    <property type="evidence" value="ECO:0007669"/>
    <property type="project" value="UniProtKB-KW"/>
</dbReference>
<comment type="similarity">
    <text evidence="1">Belongs to the SCO1/2 family.</text>
</comment>
<organism evidence="7 8">
    <name type="scientific">Salinadaptatus halalkaliphilus</name>
    <dbReference type="NCBI Taxonomy" id="2419781"/>
    <lineage>
        <taxon>Archaea</taxon>
        <taxon>Methanobacteriati</taxon>
        <taxon>Methanobacteriota</taxon>
        <taxon>Stenosarchaea group</taxon>
        <taxon>Halobacteria</taxon>
        <taxon>Halobacteriales</taxon>
        <taxon>Natrialbaceae</taxon>
        <taxon>Salinadaptatus</taxon>
    </lineage>
</organism>
<gene>
    <name evidence="7" type="ORF">D8Y22_04520</name>
</gene>
<dbReference type="CDD" id="cd02968">
    <property type="entry name" value="SCO"/>
    <property type="match status" value="1"/>
</dbReference>
<dbReference type="PANTHER" id="PTHR12151:SF25">
    <property type="entry name" value="LINALOOL DEHYDRATASE_ISOMERASE DOMAIN-CONTAINING PROTEIN"/>
    <property type="match status" value="1"/>
</dbReference>
<evidence type="ECO:0000256" key="3">
    <source>
        <dbReference type="PIRSR" id="PIRSR603782-1"/>
    </source>
</evidence>
<evidence type="ECO:0000256" key="1">
    <source>
        <dbReference type="ARBA" id="ARBA00010996"/>
    </source>
</evidence>
<dbReference type="PANTHER" id="PTHR12151">
    <property type="entry name" value="ELECTRON TRANSPORT PROTIN SCO1/SENC FAMILY MEMBER"/>
    <property type="match status" value="1"/>
</dbReference>
<feature type="domain" description="Thioredoxin" evidence="6">
    <location>
        <begin position="68"/>
        <end position="278"/>
    </location>
</feature>
<dbReference type="InterPro" id="IPR003782">
    <property type="entry name" value="SCO1/SenC"/>
</dbReference>
<dbReference type="InterPro" id="IPR036249">
    <property type="entry name" value="Thioredoxin-like_sf"/>
</dbReference>
<keyword evidence="8" id="KW-1185">Reference proteome</keyword>
<reference evidence="7 8" key="1">
    <citation type="submission" date="2018-10" db="EMBL/GenBank/DDBJ databases">
        <title>Natronolimnobius sp. XQ-INN 246 isolated from Inner Mongolia Autonomous Region of China.</title>
        <authorList>
            <person name="Xue Q."/>
        </authorList>
    </citation>
    <scope>NUCLEOTIDE SEQUENCE [LARGE SCALE GENOMIC DNA]</scope>
    <source>
        <strain evidence="7 8">XQ-INN 246</strain>
    </source>
</reference>
<feature type="region of interest" description="Disordered" evidence="5">
    <location>
        <begin position="197"/>
        <end position="234"/>
    </location>
</feature>
<proteinExistence type="inferred from homology"/>
<feature type="region of interest" description="Disordered" evidence="5">
    <location>
        <begin position="29"/>
        <end position="80"/>
    </location>
</feature>
<dbReference type="Proteomes" id="UP000318864">
    <property type="component" value="Unassembled WGS sequence"/>
</dbReference>
<evidence type="ECO:0000256" key="2">
    <source>
        <dbReference type="ARBA" id="ARBA00023008"/>
    </source>
</evidence>
<dbReference type="OrthoDB" id="27579at2157"/>
<dbReference type="Pfam" id="PF02630">
    <property type="entry name" value="SCO1-SenC"/>
    <property type="match status" value="1"/>
</dbReference>
<dbReference type="InterPro" id="IPR013766">
    <property type="entry name" value="Thioredoxin_domain"/>
</dbReference>